<dbReference type="CDD" id="cd16377">
    <property type="entry name" value="23S_rRNA_IVP_like"/>
    <property type="match status" value="1"/>
</dbReference>
<dbReference type="PANTHER" id="PTHR38471:SF2">
    <property type="entry name" value="FOUR HELIX BUNDLE PROTEIN"/>
    <property type="match status" value="1"/>
</dbReference>
<dbReference type="Gene3D" id="1.20.1440.60">
    <property type="entry name" value="23S rRNA-intervening sequence"/>
    <property type="match status" value="1"/>
</dbReference>
<reference evidence="1 2" key="1">
    <citation type="submission" date="2019-07" db="EMBL/GenBank/DDBJ databases">
        <title>Ln-dependent methylotrophs.</title>
        <authorList>
            <person name="Tani A."/>
        </authorList>
    </citation>
    <scope>NUCLEOTIDE SEQUENCE [LARGE SCALE GENOMIC DNA]</scope>
    <source>
        <strain evidence="1 2">SM89A</strain>
    </source>
</reference>
<evidence type="ECO:0000313" key="1">
    <source>
        <dbReference type="EMBL" id="TRL30461.1"/>
    </source>
</evidence>
<proteinExistence type="predicted"/>
<dbReference type="RefSeq" id="WP_142863915.1">
    <property type="nucleotide sequence ID" value="NZ_VJMF01000070.1"/>
</dbReference>
<gene>
    <name evidence="1" type="ORF">FM996_16415</name>
</gene>
<sequence length="129" mass="14248">MDGPRFQSYRDLKVWQEAMNLAVDCYELTGRFPREEMYGMTSQIRRAAASVAANIAEGHGRETTGSFVQFLRNAQGSLKELETHLMLADRVGLASASAVTPLLARGDEIGRMLRALTRSLQRKTGVATT</sequence>
<accession>A0A549SLG9</accession>
<dbReference type="InterPro" id="IPR036583">
    <property type="entry name" value="23S_rRNA_IVS_sf"/>
</dbReference>
<dbReference type="Pfam" id="PF05635">
    <property type="entry name" value="23S_rRNA_IVP"/>
    <property type="match status" value="1"/>
</dbReference>
<evidence type="ECO:0000313" key="2">
    <source>
        <dbReference type="Proteomes" id="UP000316781"/>
    </source>
</evidence>
<dbReference type="AlphaFoldDB" id="A0A549SLG9"/>
<organism evidence="1 2">
    <name type="scientific">Methylosinus sporium</name>
    <dbReference type="NCBI Taxonomy" id="428"/>
    <lineage>
        <taxon>Bacteria</taxon>
        <taxon>Pseudomonadati</taxon>
        <taxon>Pseudomonadota</taxon>
        <taxon>Alphaproteobacteria</taxon>
        <taxon>Hyphomicrobiales</taxon>
        <taxon>Methylocystaceae</taxon>
        <taxon>Methylosinus</taxon>
    </lineage>
</organism>
<protein>
    <submittedName>
        <fullName evidence="1">Four helix bundle protein</fullName>
    </submittedName>
</protein>
<dbReference type="InterPro" id="IPR012657">
    <property type="entry name" value="23S_rRNA-intervening_sequence"/>
</dbReference>
<dbReference type="PANTHER" id="PTHR38471">
    <property type="entry name" value="FOUR HELIX BUNDLE PROTEIN"/>
    <property type="match status" value="1"/>
</dbReference>
<dbReference type="EMBL" id="VJMF01000070">
    <property type="protein sequence ID" value="TRL30461.1"/>
    <property type="molecule type" value="Genomic_DNA"/>
</dbReference>
<comment type="caution">
    <text evidence="1">The sequence shown here is derived from an EMBL/GenBank/DDBJ whole genome shotgun (WGS) entry which is preliminary data.</text>
</comment>
<dbReference type="NCBIfam" id="TIGR02436">
    <property type="entry name" value="four helix bundle protein"/>
    <property type="match status" value="1"/>
</dbReference>
<dbReference type="Proteomes" id="UP000316781">
    <property type="component" value="Unassembled WGS sequence"/>
</dbReference>
<name>A0A549SLG9_METSR</name>
<dbReference type="SUPFAM" id="SSF158446">
    <property type="entry name" value="IVS-encoded protein-like"/>
    <property type="match status" value="1"/>
</dbReference>
<dbReference type="NCBIfam" id="NF008911">
    <property type="entry name" value="PRK12275.1-2"/>
    <property type="match status" value="1"/>
</dbReference>